<comment type="caution">
    <text evidence="4">The sequence shown here is derived from an EMBL/GenBank/DDBJ whole genome shotgun (WGS) entry which is preliminary data.</text>
</comment>
<dbReference type="Gene3D" id="3.30.565.40">
    <property type="entry name" value="Fervidobacterium nodosum Rt17-B1 like"/>
    <property type="match status" value="1"/>
</dbReference>
<evidence type="ECO:0000313" key="5">
    <source>
        <dbReference type="Proteomes" id="UP000260812"/>
    </source>
</evidence>
<organism evidence="4 5">
    <name type="scientific">Eisenbergiella massiliensis</name>
    <dbReference type="NCBI Taxonomy" id="1720294"/>
    <lineage>
        <taxon>Bacteria</taxon>
        <taxon>Bacillati</taxon>
        <taxon>Bacillota</taxon>
        <taxon>Clostridia</taxon>
        <taxon>Lachnospirales</taxon>
        <taxon>Lachnospiraceae</taxon>
        <taxon>Eisenbergiella</taxon>
    </lineage>
</organism>
<keyword evidence="2" id="KW-0472">Membrane</keyword>
<dbReference type="AlphaFoldDB" id="A0A3E3ICX9"/>
<dbReference type="EMBL" id="QVLV01000001">
    <property type="protein sequence ID" value="RGE64892.1"/>
    <property type="molecule type" value="Genomic_DNA"/>
</dbReference>
<proteinExistence type="predicted"/>
<reference evidence="4" key="1">
    <citation type="submission" date="2018-08" db="EMBL/GenBank/DDBJ databases">
        <title>A genome reference for cultivated species of the human gut microbiota.</title>
        <authorList>
            <person name="Zou Y."/>
            <person name="Xue W."/>
            <person name="Luo G."/>
        </authorList>
    </citation>
    <scope>NUCLEOTIDE SEQUENCE [LARGE SCALE GENOMIC DNA]</scope>
    <source>
        <strain evidence="4">TF05-5AC</strain>
    </source>
</reference>
<sequence>MRKPEDGKKVYDNIEIPAELNDVVNNAIHSMDKEKSLKKHRSRNTVRIFRYCGTAAAALLVCMTIGLNTSEVFAREMSELPVIGSLAKVLTIRSYHEKDEGHDITVKVPEIQLEGQPESQVEEGQAGSTEEQKETFVGDINAEIQSIVDNYVAEAKQKFAEYKDAFFATGGTEEEWGNRDIAVNVDYEVKYQEGNILSMVLTTDEVWVAAYGVRYYYNLDLASNRELTLRDLLGDNYVEIANESILRQMEERSAADENVVYWGIGKQLEDDVPAIDGFKTVDENTNFYINADGNPVVCFEKYEVSPGFMGVQEFVIEKPAA</sequence>
<dbReference type="Gene3D" id="3.90.640.20">
    <property type="entry name" value="Heat-shock cognate protein, ATPase"/>
    <property type="match status" value="1"/>
</dbReference>
<feature type="transmembrane region" description="Helical" evidence="2">
    <location>
        <begin position="48"/>
        <end position="67"/>
    </location>
</feature>
<accession>A0A3E3ICX9</accession>
<keyword evidence="2" id="KW-1133">Transmembrane helix</keyword>
<evidence type="ECO:0000259" key="3">
    <source>
        <dbReference type="Pfam" id="PF11738"/>
    </source>
</evidence>
<keyword evidence="2" id="KW-0812">Transmembrane</keyword>
<name>A0A3E3ICX9_9FIRM</name>
<dbReference type="InterPro" id="IPR037126">
    <property type="entry name" value="PdaC/RsiV-like_sf"/>
</dbReference>
<dbReference type="Proteomes" id="UP000260812">
    <property type="component" value="Unassembled WGS sequence"/>
</dbReference>
<evidence type="ECO:0000313" key="4">
    <source>
        <dbReference type="EMBL" id="RGE64892.1"/>
    </source>
</evidence>
<dbReference type="InterPro" id="IPR021729">
    <property type="entry name" value="DUF3298"/>
</dbReference>
<dbReference type="GeneID" id="97985444"/>
<evidence type="ECO:0000256" key="2">
    <source>
        <dbReference type="SAM" id="Phobius"/>
    </source>
</evidence>
<keyword evidence="5" id="KW-1185">Reference proteome</keyword>
<evidence type="ECO:0000256" key="1">
    <source>
        <dbReference type="SAM" id="MobiDB-lite"/>
    </source>
</evidence>
<protein>
    <submittedName>
        <fullName evidence="4">DUF3298 domain-containing protein</fullName>
    </submittedName>
</protein>
<feature type="region of interest" description="Disordered" evidence="1">
    <location>
        <begin position="112"/>
        <end position="132"/>
    </location>
</feature>
<dbReference type="RefSeq" id="WP_021635124.1">
    <property type="nucleotide sequence ID" value="NZ_CANNOQ010000001.1"/>
</dbReference>
<feature type="domain" description="DUF3298" evidence="3">
    <location>
        <begin position="231"/>
        <end position="317"/>
    </location>
</feature>
<dbReference type="Pfam" id="PF11738">
    <property type="entry name" value="DUF3298"/>
    <property type="match status" value="1"/>
</dbReference>
<gene>
    <name evidence="4" type="ORF">DXC51_00715</name>
</gene>